<dbReference type="SUPFAM" id="SSF50998">
    <property type="entry name" value="Quinoprotein alcohol dehydrogenase-like"/>
    <property type="match status" value="1"/>
</dbReference>
<accession>A0ABV5H2R1</accession>
<feature type="signal peptide" evidence="2">
    <location>
        <begin position="1"/>
        <end position="20"/>
    </location>
</feature>
<dbReference type="PANTHER" id="PTHR35340">
    <property type="entry name" value="PQQ ENZYME REPEAT PROTEIN-RELATED"/>
    <property type="match status" value="1"/>
</dbReference>
<dbReference type="InterPro" id="IPR011047">
    <property type="entry name" value="Quinoprotein_ADH-like_sf"/>
</dbReference>
<dbReference type="RefSeq" id="WP_290267707.1">
    <property type="nucleotide sequence ID" value="NZ_JAUFQP010000001.1"/>
</dbReference>
<gene>
    <name evidence="3" type="ORF">ACFFU1_14870</name>
</gene>
<dbReference type="Proteomes" id="UP001589590">
    <property type="component" value="Unassembled WGS sequence"/>
</dbReference>
<feature type="chain" id="PRO_5046987600" evidence="2">
    <location>
        <begin position="21"/>
        <end position="535"/>
    </location>
</feature>
<dbReference type="InterPro" id="IPR053143">
    <property type="entry name" value="Arylsulfate_ST"/>
</dbReference>
<protein>
    <submittedName>
        <fullName evidence="3">Aryl-sulfate sulfotransferase</fullName>
    </submittedName>
</protein>
<keyword evidence="1 2" id="KW-0732">Signal</keyword>
<evidence type="ECO:0000256" key="2">
    <source>
        <dbReference type="SAM" id="SignalP"/>
    </source>
</evidence>
<evidence type="ECO:0000313" key="4">
    <source>
        <dbReference type="Proteomes" id="UP001589590"/>
    </source>
</evidence>
<dbReference type="PANTHER" id="PTHR35340:SF5">
    <property type="entry name" value="ASST-DOMAIN-CONTAINING PROTEIN"/>
    <property type="match status" value="1"/>
</dbReference>
<keyword evidence="4" id="KW-1185">Reference proteome</keyword>
<dbReference type="InterPro" id="IPR010262">
    <property type="entry name" value="Arylsulfotransferase_bact"/>
</dbReference>
<dbReference type="InterPro" id="IPR026444">
    <property type="entry name" value="Secre_tail"/>
</dbReference>
<reference evidence="3 4" key="1">
    <citation type="submission" date="2024-09" db="EMBL/GenBank/DDBJ databases">
        <authorList>
            <person name="Sun Q."/>
            <person name="Mori K."/>
        </authorList>
    </citation>
    <scope>NUCLEOTIDE SEQUENCE [LARGE SCALE GENOMIC DNA]</scope>
    <source>
        <strain evidence="3 4">CECT 8300</strain>
    </source>
</reference>
<evidence type="ECO:0000256" key="1">
    <source>
        <dbReference type="ARBA" id="ARBA00022729"/>
    </source>
</evidence>
<proteinExistence type="predicted"/>
<dbReference type="NCBIfam" id="TIGR04183">
    <property type="entry name" value="Por_Secre_tail"/>
    <property type="match status" value="1"/>
</dbReference>
<evidence type="ECO:0000313" key="3">
    <source>
        <dbReference type="EMBL" id="MFB9106184.1"/>
    </source>
</evidence>
<dbReference type="Pfam" id="PF05935">
    <property type="entry name" value="Arylsulfotrans"/>
    <property type="match status" value="1"/>
</dbReference>
<name>A0ABV5H2R1_9FLAO</name>
<sequence length="535" mass="60624">MVLIKKITCILFLLTSVVWSQNPTVGVLFSNNGATEGYTLFTPEVNNSVYLINNCGEKINEWTFTEFPGITCYLLENGTLLRAGDNLLEIRDWDNTVLWSYEIQANGINQHHDIEPLPNGNILCVVRDTYLRNDIIAYGKDPLKVGAYIDLDKIVELKPIGANDAEIVWEWKFIDHLIQDHDATKLNYGNVQNHPEKIDINYVDPYFEASDRGYTHVNSIDYNDSLDQIIISARHLNEIYIIDHSTTLVQASGNTGGNFNRGGDILWRWGNPMVYKQGGADDQKLFLQHDAKWVEPGYLDAGKISVFNNGGEDFRLYSSVHLISPEIIDNAYLKDNNTFKPIYFNWSWSGTILGKTMFENKKSGAHSLPNGNFIICETSLGQVSEITKTGELVWTYKNPSGNRIFNQFENISTNFNSIFRAEKYPANYIGFSGKDLTPKGLIENENSISSACATLNIVQDEIDNVRVINPVVGNVLKFSKKIELDAIRIIDINGRVTFTSKNFLGDHVLINVNSGFYFIEFEKERIIKRIKIIVN</sequence>
<comment type="caution">
    <text evidence="3">The sequence shown here is derived from an EMBL/GenBank/DDBJ whole genome shotgun (WGS) entry which is preliminary data.</text>
</comment>
<dbReference type="EMBL" id="JBHMFA010000015">
    <property type="protein sequence ID" value="MFB9106184.1"/>
    <property type="molecule type" value="Genomic_DNA"/>
</dbReference>
<organism evidence="3 4">
    <name type="scientific">Algibacter miyuki</name>
    <dbReference type="NCBI Taxonomy" id="1306933"/>
    <lineage>
        <taxon>Bacteria</taxon>
        <taxon>Pseudomonadati</taxon>
        <taxon>Bacteroidota</taxon>
        <taxon>Flavobacteriia</taxon>
        <taxon>Flavobacteriales</taxon>
        <taxon>Flavobacteriaceae</taxon>
        <taxon>Algibacter</taxon>
    </lineage>
</organism>